<dbReference type="Pfam" id="PF00120">
    <property type="entry name" value="Gln-synt_C"/>
    <property type="match status" value="1"/>
</dbReference>
<reference evidence="15 16" key="1">
    <citation type="journal article" date="2015" name="Int. J. Syst. Evol. Microbiol.">
        <title>Description of Sphingopyxis fribergensis sp. nov. - a soil bacterium with the ability to degrade styrene and phenylacetic acid.</title>
        <authorList>
            <person name="Oelschlagel M."/>
            <person name="Ruckert C."/>
            <person name="Kalinowski J."/>
            <person name="Schmidt G."/>
            <person name="Schlomann M."/>
            <person name="Tischler D."/>
        </authorList>
    </citation>
    <scope>NUCLEOTIDE SEQUENCE [LARGE SCALE GENOMIC DNA]</scope>
    <source>
        <strain evidence="15 16">Kp5.2</strain>
    </source>
</reference>
<feature type="binding site" evidence="6">
    <location>
        <position position="210"/>
    </location>
    <ligand>
        <name>ATP</name>
        <dbReference type="ChEBI" id="CHEBI:30616"/>
    </ligand>
</feature>
<dbReference type="STRING" id="1515612.SKP52_17910"/>
<dbReference type="NCBIfam" id="TIGR00653">
    <property type="entry name" value="GlnA"/>
    <property type="match status" value="1"/>
</dbReference>
<keyword evidence="12 15" id="KW-0436">Ligase</keyword>
<keyword evidence="11" id="KW-0963">Cytoplasm</keyword>
<dbReference type="Gene3D" id="3.10.20.70">
    <property type="entry name" value="Glutamine synthetase, N-terminal domain"/>
    <property type="match status" value="1"/>
</dbReference>
<dbReference type="SUPFAM" id="SSF55931">
    <property type="entry name" value="Glutamine synthetase/guanido kinase"/>
    <property type="match status" value="1"/>
</dbReference>
<comment type="function">
    <text evidence="1">Catalyzes the ATP-dependent biosynthesis of glutamine from glutamate and ammonia.</text>
</comment>
<keyword evidence="6 12" id="KW-0067">ATP-binding</keyword>
<dbReference type="PANTHER" id="PTHR43407:SF2">
    <property type="entry name" value="GLUTAMINE SYNTHETASE"/>
    <property type="match status" value="1"/>
</dbReference>
<feature type="binding site" evidence="6">
    <location>
        <begin position="273"/>
        <end position="275"/>
    </location>
    <ligand>
        <name>ATP</name>
        <dbReference type="ChEBI" id="CHEBI:30616"/>
    </ligand>
</feature>
<dbReference type="KEGG" id="sphk:SKP52_17910"/>
<keyword evidence="6 12" id="KW-0547">Nucleotide-binding</keyword>
<dbReference type="SMART" id="SM01230">
    <property type="entry name" value="Gln-synt_C"/>
    <property type="match status" value="1"/>
</dbReference>
<feature type="binding site" evidence="5">
    <location>
        <position position="323"/>
    </location>
    <ligand>
        <name>L-glutamate</name>
        <dbReference type="ChEBI" id="CHEBI:29985"/>
    </ligand>
</feature>
<dbReference type="PROSITE" id="PS00181">
    <property type="entry name" value="GLNA_ATP"/>
    <property type="match status" value="1"/>
</dbReference>
<comment type="similarity">
    <text evidence="2 9 10">Belongs to the glutamine synthetase family.</text>
</comment>
<dbReference type="EMBL" id="CP009122">
    <property type="protein sequence ID" value="AJA10452.1"/>
    <property type="molecule type" value="Genomic_DNA"/>
</dbReference>
<dbReference type="Proteomes" id="UP000030907">
    <property type="component" value="Chromosome"/>
</dbReference>
<feature type="binding site" evidence="6">
    <location>
        <position position="341"/>
    </location>
    <ligand>
        <name>ATP</name>
        <dbReference type="ChEBI" id="CHEBI:30616"/>
    </ligand>
</feature>
<gene>
    <name evidence="15" type="primary">glnA</name>
    <name evidence="15" type="ORF">SKP52_17910</name>
</gene>
<dbReference type="Gene3D" id="3.30.590.10">
    <property type="entry name" value="Glutamine synthetase/guanido kinase, catalytic domain"/>
    <property type="match status" value="1"/>
</dbReference>
<evidence type="ECO:0000256" key="9">
    <source>
        <dbReference type="PROSITE-ProRule" id="PRU01330"/>
    </source>
</evidence>
<feature type="binding site" evidence="7">
    <location>
        <position position="271"/>
    </location>
    <ligand>
        <name>Mg(2+)</name>
        <dbReference type="ChEBI" id="CHEBI:18420"/>
        <label>1</label>
    </ligand>
</feature>
<feature type="binding site" evidence="7">
    <location>
        <position position="359"/>
    </location>
    <ligand>
        <name>Mg(2+)</name>
        <dbReference type="ChEBI" id="CHEBI:18420"/>
        <label>1</label>
    </ligand>
</feature>
<keyword evidence="7" id="KW-0460">Magnesium</keyword>
<feature type="binding site" evidence="5">
    <location>
        <position position="341"/>
    </location>
    <ligand>
        <name>L-glutamate</name>
        <dbReference type="ChEBI" id="CHEBI:29985"/>
    </ligand>
</feature>
<feature type="binding site" evidence="7">
    <location>
        <position position="222"/>
    </location>
    <ligand>
        <name>Mg(2+)</name>
        <dbReference type="ChEBI" id="CHEBI:18420"/>
        <label>1</label>
    </ligand>
</feature>
<dbReference type="PROSITE" id="PS51986">
    <property type="entry name" value="GS_BETA_GRASP"/>
    <property type="match status" value="1"/>
</dbReference>
<feature type="binding site" evidence="7">
    <location>
        <position position="132"/>
    </location>
    <ligand>
        <name>Mg(2+)</name>
        <dbReference type="ChEBI" id="CHEBI:18420"/>
        <label>1</label>
    </ligand>
</feature>
<evidence type="ECO:0000256" key="1">
    <source>
        <dbReference type="ARBA" id="ARBA00003117"/>
    </source>
</evidence>
<dbReference type="InterPro" id="IPR008146">
    <property type="entry name" value="Gln_synth_cat_dom"/>
</dbReference>
<comment type="subunit">
    <text evidence="3">Oligomer of 12 subunits arranged in the form of two hexameric ring.</text>
</comment>
<keyword evidence="16" id="KW-1185">Reference proteome</keyword>
<evidence type="ECO:0000256" key="8">
    <source>
        <dbReference type="PIRSR" id="PIRSR604809-50"/>
    </source>
</evidence>
<dbReference type="InterPro" id="IPR001637">
    <property type="entry name" value="Gln_synth_I_adenylation_site"/>
</dbReference>
<evidence type="ECO:0000259" key="14">
    <source>
        <dbReference type="PROSITE" id="PS51987"/>
    </source>
</evidence>
<dbReference type="PROSITE" id="PS00182">
    <property type="entry name" value="GLNA_ADENYLATION"/>
    <property type="match status" value="1"/>
</dbReference>
<dbReference type="InterPro" id="IPR027303">
    <property type="entry name" value="Gln_synth_gly_rich_site"/>
</dbReference>
<feature type="binding site" evidence="5">
    <location>
        <position position="329"/>
    </location>
    <ligand>
        <name>L-glutamate</name>
        <dbReference type="ChEBI" id="CHEBI:29985"/>
    </ligand>
</feature>
<dbReference type="GO" id="GO:0005737">
    <property type="term" value="C:cytoplasm"/>
    <property type="evidence" value="ECO:0007669"/>
    <property type="project" value="UniProtKB-SubCell"/>
</dbReference>
<name>A0A0A7PR49_9SPHN</name>
<dbReference type="HOGENOM" id="CLU_017290_1_2_5"/>
<dbReference type="PROSITE" id="PS00180">
    <property type="entry name" value="GLNA_1"/>
    <property type="match status" value="1"/>
</dbReference>
<evidence type="ECO:0000256" key="6">
    <source>
        <dbReference type="PIRSR" id="PIRSR604809-2"/>
    </source>
</evidence>
<proteinExistence type="inferred from homology"/>
<feature type="domain" description="GS catalytic" evidence="14">
    <location>
        <begin position="107"/>
        <end position="470"/>
    </location>
</feature>
<keyword evidence="8" id="KW-0597">Phosphoprotein</keyword>
<keyword evidence="7" id="KW-0479">Metal-binding</keyword>
<evidence type="ECO:0000256" key="11">
    <source>
        <dbReference type="RuleBase" id="RU000387"/>
    </source>
</evidence>
<dbReference type="InterPro" id="IPR027302">
    <property type="entry name" value="Gln_synth_N_conserv_site"/>
</dbReference>
<evidence type="ECO:0000313" key="16">
    <source>
        <dbReference type="Proteomes" id="UP000030907"/>
    </source>
</evidence>
<comment type="cofactor">
    <cofactor evidence="7">
        <name>Mg(2+)</name>
        <dbReference type="ChEBI" id="CHEBI:18420"/>
    </cofactor>
    <text evidence="7">Binds 2 Mg(2+) ions per subunit.</text>
</comment>
<comment type="catalytic activity">
    <reaction evidence="12">
        <text>L-glutamate + NH4(+) + ATP = L-glutamine + ADP + phosphate + H(+)</text>
        <dbReference type="Rhea" id="RHEA:16169"/>
        <dbReference type="ChEBI" id="CHEBI:15378"/>
        <dbReference type="ChEBI" id="CHEBI:28938"/>
        <dbReference type="ChEBI" id="CHEBI:29985"/>
        <dbReference type="ChEBI" id="CHEBI:30616"/>
        <dbReference type="ChEBI" id="CHEBI:43474"/>
        <dbReference type="ChEBI" id="CHEBI:58359"/>
        <dbReference type="ChEBI" id="CHEBI:456216"/>
        <dbReference type="EC" id="6.3.1.2"/>
    </reaction>
</comment>
<evidence type="ECO:0000256" key="10">
    <source>
        <dbReference type="RuleBase" id="RU000384"/>
    </source>
</evidence>
<sequence length="470" mass="52179">MATKPKDIIARIKENDIEWVDLRFTDPKGKWQHLTMVASVLGEDELEDGLMFDGSSIEGWKAINESDMILKPDLDAVYDDPFSATPMLVIFCDIVEPSTGEGYARDPRTTAKRAEAYVASTGIGDTVYVGPEAEFFMFDDVRFETGYNKSGFEIDDIELPTNTGRAYEGGNLGHRPRAKGGYFPVAPVDSAVDIRAEMVSTMLELGLPCDKHHHEVAAAQHELGLTFGTLTETADRMQIYKYVVHQVAHAYGKTATFMPKPIKDDNGSGMHTHISIWEKGKPLFAGNGYAGLSDMCLYFIGGVVKHAKALNAFTNPTTNSYKRLVPGFEAPVLLAYSSRNRSASCRIPYGAGAKSKRVEFRFPDAMANPYLCYSALLMAGLDGIQNKIHPGDPMDKNLYDLPPEELSEVPTVCASLREALDSLMADHDFLLKGDVFSKDQIEAYVELKWDEVYRFEQTPSPVEFDMYYSA</sequence>
<feature type="binding site" evidence="5">
    <location>
        <begin position="266"/>
        <end position="267"/>
    </location>
    <ligand>
        <name>L-glutamate</name>
        <dbReference type="ChEBI" id="CHEBI:29985"/>
    </ligand>
</feature>
<comment type="subcellular location">
    <subcellularLocation>
        <location evidence="11">Cytoplasm</location>
    </subcellularLocation>
</comment>
<protein>
    <recommendedName>
        <fullName evidence="12">Glutamine synthetase</fullName>
        <ecNumber evidence="12">6.3.1.2</ecNumber>
    </recommendedName>
</protein>
<feature type="binding site" evidence="7">
    <location>
        <position position="215"/>
    </location>
    <ligand>
        <name>Mg(2+)</name>
        <dbReference type="ChEBI" id="CHEBI:18420"/>
        <label>1</label>
    </ligand>
</feature>
<keyword evidence="4" id="KW-0535">Nitrogen fixation</keyword>
<dbReference type="InterPro" id="IPR014746">
    <property type="entry name" value="Gln_synth/guanido_kin_cat_dom"/>
</dbReference>
<dbReference type="GO" id="GO:0016020">
    <property type="term" value="C:membrane"/>
    <property type="evidence" value="ECO:0007669"/>
    <property type="project" value="TreeGrafter"/>
</dbReference>
<feature type="domain" description="GS beta-grasp" evidence="13">
    <location>
        <begin position="15"/>
        <end position="99"/>
    </location>
</feature>
<dbReference type="GO" id="GO:0004356">
    <property type="term" value="F:glutamine synthetase activity"/>
    <property type="evidence" value="ECO:0007669"/>
    <property type="project" value="UniProtKB-EC"/>
</dbReference>
<accession>A0A0A7PR49</accession>
<dbReference type="PROSITE" id="PS51987">
    <property type="entry name" value="GS_CATALYTIC"/>
    <property type="match status" value="1"/>
</dbReference>
<feature type="binding site" evidence="7">
    <location>
        <position position="134"/>
    </location>
    <ligand>
        <name>Mg(2+)</name>
        <dbReference type="ChEBI" id="CHEBI:18420"/>
        <label>1</label>
    </ligand>
</feature>
<dbReference type="InterPro" id="IPR004809">
    <property type="entry name" value="Gln_synth_I"/>
</dbReference>
<dbReference type="Pfam" id="PF03951">
    <property type="entry name" value="Gln-synt_N"/>
    <property type="match status" value="1"/>
</dbReference>
<organism evidence="15 16">
    <name type="scientific">Sphingopyxis fribergensis</name>
    <dbReference type="NCBI Taxonomy" id="1515612"/>
    <lineage>
        <taxon>Bacteria</taxon>
        <taxon>Pseudomonadati</taxon>
        <taxon>Pseudomonadota</taxon>
        <taxon>Alphaproteobacteria</taxon>
        <taxon>Sphingomonadales</taxon>
        <taxon>Sphingomonadaceae</taxon>
        <taxon>Sphingopyxis</taxon>
    </lineage>
</organism>
<dbReference type="RefSeq" id="WP_039576937.1">
    <property type="nucleotide sequence ID" value="NZ_CP009122.1"/>
</dbReference>
<dbReference type="OrthoDB" id="9807095at2"/>
<evidence type="ECO:0000259" key="13">
    <source>
        <dbReference type="PROSITE" id="PS51986"/>
    </source>
</evidence>
<dbReference type="InterPro" id="IPR008147">
    <property type="entry name" value="Gln_synt_N"/>
</dbReference>
<comment type="subunit">
    <text evidence="11">Oligomer of 12 subunits arranged in the form of two hexagons.</text>
</comment>
<feature type="modified residue" description="O-AMP-tyrosine" evidence="8">
    <location>
        <position position="399"/>
    </location>
</feature>
<dbReference type="PANTHER" id="PTHR43407">
    <property type="entry name" value="GLUTAMINE SYNTHETASE"/>
    <property type="match status" value="1"/>
</dbReference>
<evidence type="ECO:0000256" key="4">
    <source>
        <dbReference type="ARBA" id="ARBA00023231"/>
    </source>
</evidence>
<evidence type="ECO:0000256" key="3">
    <source>
        <dbReference type="ARBA" id="ARBA00011258"/>
    </source>
</evidence>
<feature type="binding site" evidence="6">
    <location>
        <position position="354"/>
    </location>
    <ligand>
        <name>ATP</name>
        <dbReference type="ChEBI" id="CHEBI:30616"/>
    </ligand>
</feature>
<dbReference type="AlphaFoldDB" id="A0A0A7PR49"/>
<feature type="binding site" evidence="5">
    <location>
        <position position="361"/>
    </location>
    <ligand>
        <name>L-glutamate</name>
        <dbReference type="ChEBI" id="CHEBI:29985"/>
    </ligand>
</feature>
<evidence type="ECO:0000256" key="5">
    <source>
        <dbReference type="PIRSR" id="PIRSR604809-1"/>
    </source>
</evidence>
<dbReference type="GO" id="GO:0006542">
    <property type="term" value="P:glutamine biosynthetic process"/>
    <property type="evidence" value="ECO:0007669"/>
    <property type="project" value="InterPro"/>
</dbReference>
<evidence type="ECO:0000313" key="15">
    <source>
        <dbReference type="EMBL" id="AJA10452.1"/>
    </source>
</evidence>
<dbReference type="SUPFAM" id="SSF54368">
    <property type="entry name" value="Glutamine synthetase, N-terminal domain"/>
    <property type="match status" value="1"/>
</dbReference>
<dbReference type="FunFam" id="3.30.590.10:FF:000001">
    <property type="entry name" value="Glutamine synthetase"/>
    <property type="match status" value="1"/>
</dbReference>
<evidence type="ECO:0000256" key="12">
    <source>
        <dbReference type="RuleBase" id="RU004356"/>
    </source>
</evidence>
<dbReference type="GO" id="GO:0046872">
    <property type="term" value="F:metal ion binding"/>
    <property type="evidence" value="ECO:0007669"/>
    <property type="project" value="UniProtKB-KW"/>
</dbReference>
<dbReference type="InterPro" id="IPR036651">
    <property type="entry name" value="Gln_synt_N_sf"/>
</dbReference>
<dbReference type="EC" id="6.3.1.2" evidence="12"/>
<dbReference type="GO" id="GO:0019740">
    <property type="term" value="P:nitrogen utilization"/>
    <property type="evidence" value="ECO:0007669"/>
    <property type="project" value="TreeGrafter"/>
</dbReference>
<evidence type="ECO:0000256" key="7">
    <source>
        <dbReference type="PIRSR" id="PIRSR604809-3"/>
    </source>
</evidence>
<evidence type="ECO:0000256" key="2">
    <source>
        <dbReference type="ARBA" id="ARBA00009897"/>
    </source>
</evidence>
<dbReference type="GO" id="GO:0005524">
    <property type="term" value="F:ATP binding"/>
    <property type="evidence" value="ECO:0007669"/>
    <property type="project" value="UniProtKB-KW"/>
</dbReference>